<dbReference type="RefSeq" id="WP_147826245.1">
    <property type="nucleotide sequence ID" value="NZ_BAAARG010000003.1"/>
</dbReference>
<keyword evidence="2" id="KW-1185">Reference proteome</keyword>
<dbReference type="EMBL" id="VRSW01000003">
    <property type="protein sequence ID" value="TXK04189.1"/>
    <property type="molecule type" value="Genomic_DNA"/>
</dbReference>
<dbReference type="Proteomes" id="UP000321196">
    <property type="component" value="Unassembled WGS sequence"/>
</dbReference>
<evidence type="ECO:0008006" key="3">
    <source>
        <dbReference type="Google" id="ProtNLM"/>
    </source>
</evidence>
<comment type="caution">
    <text evidence="1">The sequence shown here is derived from an EMBL/GenBank/DDBJ whole genome shotgun (WGS) entry which is preliminary data.</text>
</comment>
<proteinExistence type="predicted"/>
<gene>
    <name evidence="1" type="ORF">FVP60_10590</name>
</gene>
<sequence length="286" mass="30651">MLAHEDRALLPRTLWRPRPKTRAELHAFIHDILRHGGVPERDLRRLHIDGSIDGADIPSLSISTRDAAFRFAPEDDPETALEIPAATVTTGLLGRLSVVLERITVEKAPLSLIATATEVPLAWLEADGLVMGFDGVKTWRGRATVSVDTDLDKLAKAAREAANSSGEVTVTKLAVSGTSQSDRSADVRVAVGARKGFLAFSGAATAHVEIDESLTVRVSNLKITSRNPIVAIAARAFRRKIREAVEGEHTMAELVGPAIEVTDVRMRFGPSFSAEIAVRGTGVASA</sequence>
<evidence type="ECO:0000313" key="2">
    <source>
        <dbReference type="Proteomes" id="UP000321196"/>
    </source>
</evidence>
<organism evidence="1 2">
    <name type="scientific">Microbacterium mitrae</name>
    <dbReference type="NCBI Taxonomy" id="664640"/>
    <lineage>
        <taxon>Bacteria</taxon>
        <taxon>Bacillati</taxon>
        <taxon>Actinomycetota</taxon>
        <taxon>Actinomycetes</taxon>
        <taxon>Micrococcales</taxon>
        <taxon>Microbacteriaceae</taxon>
        <taxon>Microbacterium</taxon>
    </lineage>
</organism>
<accession>A0A5C8HNH4</accession>
<protein>
    <recommendedName>
        <fullName evidence="3">DUF2993 domain-containing protein</fullName>
    </recommendedName>
</protein>
<dbReference type="AlphaFoldDB" id="A0A5C8HNH4"/>
<reference evidence="1 2" key="1">
    <citation type="submission" date="2019-08" db="EMBL/GenBank/DDBJ databases">
        <authorList>
            <person name="Dong K."/>
        </authorList>
    </citation>
    <scope>NUCLEOTIDE SEQUENCE [LARGE SCALE GENOMIC DNA]</scope>
    <source>
        <strain evidence="1 2">M4-8</strain>
    </source>
</reference>
<name>A0A5C8HNH4_9MICO</name>
<evidence type="ECO:0000313" key="1">
    <source>
        <dbReference type="EMBL" id="TXK04189.1"/>
    </source>
</evidence>